<protein>
    <submittedName>
        <fullName evidence="2">Uncharacterized protein</fullName>
    </submittedName>
</protein>
<keyword evidence="1" id="KW-1133">Transmembrane helix</keyword>
<reference evidence="2 3" key="1">
    <citation type="journal article" date="2017" name="Nature">
        <title>The Apostasia genome and the evolution of orchids.</title>
        <authorList>
            <person name="Zhang G.Q."/>
            <person name="Liu K.W."/>
            <person name="Li Z."/>
            <person name="Lohaus R."/>
            <person name="Hsiao Y.Y."/>
            <person name="Niu S.C."/>
            <person name="Wang J.Y."/>
            <person name="Lin Y.C."/>
            <person name="Xu Q."/>
            <person name="Chen L.J."/>
            <person name="Yoshida K."/>
            <person name="Fujiwara S."/>
            <person name="Wang Z.W."/>
            <person name="Zhang Y.Q."/>
            <person name="Mitsuda N."/>
            <person name="Wang M."/>
            <person name="Liu G.H."/>
            <person name="Pecoraro L."/>
            <person name="Huang H.X."/>
            <person name="Xiao X.J."/>
            <person name="Lin M."/>
            <person name="Wu X.Y."/>
            <person name="Wu W.L."/>
            <person name="Chen Y.Y."/>
            <person name="Chang S.B."/>
            <person name="Sakamoto S."/>
            <person name="Ohme-Takagi M."/>
            <person name="Yagi M."/>
            <person name="Zeng S.J."/>
            <person name="Shen C.Y."/>
            <person name="Yeh C.M."/>
            <person name="Luo Y.B."/>
            <person name="Tsai W.C."/>
            <person name="Van de Peer Y."/>
            <person name="Liu Z.J."/>
        </authorList>
    </citation>
    <scope>NUCLEOTIDE SEQUENCE [LARGE SCALE GENOMIC DNA]</scope>
    <source>
        <strain evidence="3">cv. Shenzhen</strain>
        <tissue evidence="2">Stem</tissue>
    </source>
</reference>
<dbReference type="OrthoDB" id="766568at2759"/>
<evidence type="ECO:0000256" key="1">
    <source>
        <dbReference type="SAM" id="Phobius"/>
    </source>
</evidence>
<dbReference type="SUPFAM" id="SSF141562">
    <property type="entry name" value="At5g01610-like"/>
    <property type="match status" value="1"/>
</dbReference>
<feature type="transmembrane region" description="Helical" evidence="1">
    <location>
        <begin position="63"/>
        <end position="86"/>
    </location>
</feature>
<sequence length="323" mass="34838">MGNEGERDRGRREKDLLRLPRSPRTPFAFFRIFRFIISSLGLSEPLHHPLLHPLSRRMADFCFLGNLLGLLGFALVFCSSAVAVGVGGGGGSIQDLLHEYGLPPGILPSESAVESFSLNRETGLLEVRLASPCFAKYDGLVFFNQTVVGNLSYGSLKGLEGLSQEELFLWLPVKEISLADPSSGVILFDIGVAQKQISLSLFENPPDCSAGEEAQGEGMIRGGWCDNMEDQWQDWGSSFDVNAQSQGSHRTVLALLPCNPRAGPHSTRLSPSVGSRGAVRGPCADLEHVTASLGAMQSEIARHLCNPVLLGALVVAVELGRRK</sequence>
<dbReference type="Pfam" id="PF04398">
    <property type="entry name" value="DUF538"/>
    <property type="match status" value="1"/>
</dbReference>
<accession>A0A2I0BFF0</accession>
<keyword evidence="1" id="KW-0812">Transmembrane</keyword>
<organism evidence="2 3">
    <name type="scientific">Apostasia shenzhenica</name>
    <dbReference type="NCBI Taxonomy" id="1088818"/>
    <lineage>
        <taxon>Eukaryota</taxon>
        <taxon>Viridiplantae</taxon>
        <taxon>Streptophyta</taxon>
        <taxon>Embryophyta</taxon>
        <taxon>Tracheophyta</taxon>
        <taxon>Spermatophyta</taxon>
        <taxon>Magnoliopsida</taxon>
        <taxon>Liliopsida</taxon>
        <taxon>Asparagales</taxon>
        <taxon>Orchidaceae</taxon>
        <taxon>Apostasioideae</taxon>
        <taxon>Apostasia</taxon>
    </lineage>
</organism>
<gene>
    <name evidence="2" type="ORF">AXF42_Ash003191</name>
</gene>
<dbReference type="Gene3D" id="2.30.240.10">
    <property type="entry name" value="At5g01610-like"/>
    <property type="match status" value="1"/>
</dbReference>
<keyword evidence="3" id="KW-1185">Reference proteome</keyword>
<name>A0A2I0BFF0_9ASPA</name>
<dbReference type="PANTHER" id="PTHR31676">
    <property type="entry name" value="T31J12.3 PROTEIN-RELATED"/>
    <property type="match status" value="1"/>
</dbReference>
<dbReference type="InterPro" id="IPR036758">
    <property type="entry name" value="At5g01610-like"/>
</dbReference>
<dbReference type="PANTHER" id="PTHR31676:SF14">
    <property type="entry name" value="OS03G0393600 PROTEIN"/>
    <property type="match status" value="1"/>
</dbReference>
<dbReference type="Proteomes" id="UP000236161">
    <property type="component" value="Unassembled WGS sequence"/>
</dbReference>
<dbReference type="AlphaFoldDB" id="A0A2I0BFF0"/>
<dbReference type="STRING" id="1088818.A0A2I0BFF0"/>
<evidence type="ECO:0000313" key="3">
    <source>
        <dbReference type="Proteomes" id="UP000236161"/>
    </source>
</evidence>
<proteinExistence type="predicted"/>
<keyword evidence="1" id="KW-0472">Membrane</keyword>
<dbReference type="InterPro" id="IPR007493">
    <property type="entry name" value="DUF538"/>
</dbReference>
<evidence type="ECO:0000313" key="2">
    <source>
        <dbReference type="EMBL" id="PKA66537.1"/>
    </source>
</evidence>
<dbReference type="EMBL" id="KZ451885">
    <property type="protein sequence ID" value="PKA66537.1"/>
    <property type="molecule type" value="Genomic_DNA"/>
</dbReference>